<evidence type="ECO:0008006" key="5">
    <source>
        <dbReference type="Google" id="ProtNLM"/>
    </source>
</evidence>
<evidence type="ECO:0000256" key="2">
    <source>
        <dbReference type="SAM" id="Phobius"/>
    </source>
</evidence>
<protein>
    <recommendedName>
        <fullName evidence="5">PH domain-containing protein</fullName>
    </recommendedName>
</protein>
<comment type="caution">
    <text evidence="3">The sequence shown here is derived from an EMBL/GenBank/DDBJ whole genome shotgun (WGS) entry which is preliminary data.</text>
</comment>
<reference evidence="3 4" key="1">
    <citation type="journal article" date="2019" name="Int. J. Syst. Evol. Microbiol.">
        <title>The Global Catalogue of Microorganisms (GCM) 10K type strain sequencing project: providing services to taxonomists for standard genome sequencing and annotation.</title>
        <authorList>
            <consortium name="The Broad Institute Genomics Platform"/>
            <consortium name="The Broad Institute Genome Sequencing Center for Infectious Disease"/>
            <person name="Wu L."/>
            <person name="Ma J."/>
        </authorList>
    </citation>
    <scope>NUCLEOTIDE SEQUENCE [LARGE SCALE GENOMIC DNA]</scope>
    <source>
        <strain evidence="3 4">JCM 3380</strain>
    </source>
</reference>
<feature type="region of interest" description="Disordered" evidence="1">
    <location>
        <begin position="1"/>
        <end position="34"/>
    </location>
</feature>
<accession>A0ABN0UG25</accession>
<keyword evidence="2" id="KW-0472">Membrane</keyword>
<evidence type="ECO:0000256" key="1">
    <source>
        <dbReference type="SAM" id="MobiDB-lite"/>
    </source>
</evidence>
<evidence type="ECO:0000313" key="4">
    <source>
        <dbReference type="Proteomes" id="UP001500416"/>
    </source>
</evidence>
<keyword evidence="2" id="KW-1133">Transmembrane helix</keyword>
<feature type="transmembrane region" description="Helical" evidence="2">
    <location>
        <begin position="93"/>
        <end position="111"/>
    </location>
</feature>
<feature type="compositionally biased region" description="Gly residues" evidence="1">
    <location>
        <begin position="1"/>
        <end position="14"/>
    </location>
</feature>
<name>A0ABN0UG25_9PSEU</name>
<keyword evidence="2" id="KW-0812">Transmembrane</keyword>
<dbReference type="Proteomes" id="UP001500416">
    <property type="component" value="Unassembled WGS sequence"/>
</dbReference>
<dbReference type="EMBL" id="BAAABU010000016">
    <property type="protein sequence ID" value="GAA0248921.1"/>
    <property type="molecule type" value="Genomic_DNA"/>
</dbReference>
<organism evidence="3 4">
    <name type="scientific">Saccharothrix mutabilis subsp. mutabilis</name>
    <dbReference type="NCBI Taxonomy" id="66855"/>
    <lineage>
        <taxon>Bacteria</taxon>
        <taxon>Bacillati</taxon>
        <taxon>Actinomycetota</taxon>
        <taxon>Actinomycetes</taxon>
        <taxon>Pseudonocardiales</taxon>
        <taxon>Pseudonocardiaceae</taxon>
        <taxon>Saccharothrix</taxon>
    </lineage>
</organism>
<sequence length="200" mass="21591">MGSDGGAAAGGLGHGPVEPPACPVTEETHGRHGPDIHHRRHLIWWDAGVTVEINVGGRAHGRLVVAVLVPALVVVVALVMLVRGLFTGSRAEWLVGSALCLGVVVVAPRLIQWVAQRLERPQKLIIGSDGVRWDEPKGASWAYRWADVDRLVVVRNGSRVVLEVAARDGRGQRQAVDGDFTTTIDLALRQFAGDRYEGLR</sequence>
<gene>
    <name evidence="3" type="ORF">GCM10010492_56090</name>
</gene>
<feature type="transmembrane region" description="Helical" evidence="2">
    <location>
        <begin position="63"/>
        <end position="81"/>
    </location>
</feature>
<evidence type="ECO:0000313" key="3">
    <source>
        <dbReference type="EMBL" id="GAA0248921.1"/>
    </source>
</evidence>
<proteinExistence type="predicted"/>
<keyword evidence="4" id="KW-1185">Reference proteome</keyword>